<sequence>MVCFGQLRGNSLSSYNLLALLNDAGIRDERRVLPLNGIDPFLSLLGALIRARMKHIFGRRPPLLYDMVFCSFCVSFTGTSKLPLCARQPLRRRRQSDHCLHLWHSLILTGVPRTRKHGRYVRMSTLRQACSPIATQAPTL</sequence>
<evidence type="ECO:0000313" key="2">
    <source>
        <dbReference type="Proteomes" id="UP000557566"/>
    </source>
</evidence>
<dbReference type="AlphaFoldDB" id="A0A8H4PTJ4"/>
<reference evidence="1 2" key="1">
    <citation type="journal article" date="2020" name="Genome Biol. Evol.">
        <title>A new high-quality draft genome assembly of the Chinese cordyceps Ophiocordyceps sinensis.</title>
        <authorList>
            <person name="Shu R."/>
            <person name="Zhang J."/>
            <person name="Meng Q."/>
            <person name="Zhang H."/>
            <person name="Zhou G."/>
            <person name="Li M."/>
            <person name="Wu P."/>
            <person name="Zhao Y."/>
            <person name="Chen C."/>
            <person name="Qin Q."/>
        </authorList>
    </citation>
    <scope>NUCLEOTIDE SEQUENCE [LARGE SCALE GENOMIC DNA]</scope>
    <source>
        <strain evidence="1 2">IOZ07</strain>
    </source>
</reference>
<evidence type="ECO:0000313" key="1">
    <source>
        <dbReference type="EMBL" id="KAF4510189.1"/>
    </source>
</evidence>
<keyword evidence="2" id="KW-1185">Reference proteome</keyword>
<comment type="caution">
    <text evidence="1">The sequence shown here is derived from an EMBL/GenBank/DDBJ whole genome shotgun (WGS) entry which is preliminary data.</text>
</comment>
<name>A0A8H4PTJ4_9HYPO</name>
<accession>A0A8H4PTJ4</accession>
<gene>
    <name evidence="1" type="ORF">G6O67_002099</name>
</gene>
<protein>
    <submittedName>
        <fullName evidence="1">Uncharacterized protein</fullName>
    </submittedName>
</protein>
<proteinExistence type="predicted"/>
<dbReference type="EMBL" id="JAAVMX010000003">
    <property type="protein sequence ID" value="KAF4510189.1"/>
    <property type="molecule type" value="Genomic_DNA"/>
</dbReference>
<organism evidence="1 2">
    <name type="scientific">Ophiocordyceps sinensis</name>
    <dbReference type="NCBI Taxonomy" id="72228"/>
    <lineage>
        <taxon>Eukaryota</taxon>
        <taxon>Fungi</taxon>
        <taxon>Dikarya</taxon>
        <taxon>Ascomycota</taxon>
        <taxon>Pezizomycotina</taxon>
        <taxon>Sordariomycetes</taxon>
        <taxon>Hypocreomycetidae</taxon>
        <taxon>Hypocreales</taxon>
        <taxon>Ophiocordycipitaceae</taxon>
        <taxon>Ophiocordyceps</taxon>
    </lineage>
</organism>
<dbReference type="Proteomes" id="UP000557566">
    <property type="component" value="Unassembled WGS sequence"/>
</dbReference>